<gene>
    <name evidence="1" type="ORF">DFP81_11924</name>
</gene>
<accession>A0A3E0DBS4</accession>
<evidence type="ECO:0000313" key="2">
    <source>
        <dbReference type="Proteomes" id="UP000256542"/>
    </source>
</evidence>
<organism evidence="1 2">
    <name type="scientific">Marinomonas pollencensis</name>
    <dbReference type="NCBI Taxonomy" id="491954"/>
    <lineage>
        <taxon>Bacteria</taxon>
        <taxon>Pseudomonadati</taxon>
        <taxon>Pseudomonadota</taxon>
        <taxon>Gammaproteobacteria</taxon>
        <taxon>Oceanospirillales</taxon>
        <taxon>Oceanospirillaceae</taxon>
        <taxon>Marinomonas</taxon>
    </lineage>
</organism>
<evidence type="ECO:0000313" key="1">
    <source>
        <dbReference type="EMBL" id="REG79432.1"/>
    </source>
</evidence>
<comment type="caution">
    <text evidence="1">The sequence shown here is derived from an EMBL/GenBank/DDBJ whole genome shotgun (WGS) entry which is preliminary data.</text>
</comment>
<dbReference type="RefSeq" id="WP_115899134.1">
    <property type="nucleotide sequence ID" value="NZ_QUNG01000019.1"/>
</dbReference>
<dbReference type="OrthoDB" id="1113830at2"/>
<dbReference type="Pfam" id="PF05742">
    <property type="entry name" value="TANGO2"/>
    <property type="match status" value="1"/>
</dbReference>
<reference evidence="1 2" key="1">
    <citation type="submission" date="2018-08" db="EMBL/GenBank/DDBJ databases">
        <title>Genomic Encyclopedia of Type Strains, Phase III (KMG-III): the genomes of soil and plant-associated and newly described type strains.</title>
        <authorList>
            <person name="Whitman W."/>
        </authorList>
    </citation>
    <scope>NUCLEOTIDE SEQUENCE [LARGE SCALE GENOMIC DNA]</scope>
    <source>
        <strain evidence="1 2">CECT 7375</strain>
    </source>
</reference>
<keyword evidence="2" id="KW-1185">Reference proteome</keyword>
<dbReference type="Proteomes" id="UP000256542">
    <property type="component" value="Unassembled WGS sequence"/>
</dbReference>
<sequence length="252" mass="28360">MCSVSWLLHEEGYQLFFNRDEQKHRALALPPQHLSLSGVSVLMPIDPVANGSWISVNEFGLTLCLLNNYQGQVPSGQLISRGQLVKRLSSEANIKTLTAAFDTLELSRFAPFTLLAFDPQLTRSEQKVMAFEWNGLQAAVFPEWSPRFSSGVDLKSVQQARGQAYKDCIEQGESCSRLLALHKSHDSEQLHHSFCMHREDAHTVSFTHVEVTPYEHSMSYLGGAPCENLTTAALALQRVSLPRHTRVKRFDY</sequence>
<proteinExistence type="predicted"/>
<dbReference type="InterPro" id="IPR008551">
    <property type="entry name" value="TANGO2"/>
</dbReference>
<protein>
    <submittedName>
        <fullName evidence="1">Transport and Golgi organization protein 2</fullName>
    </submittedName>
</protein>
<dbReference type="EMBL" id="QUNG01000019">
    <property type="protein sequence ID" value="REG79432.1"/>
    <property type="molecule type" value="Genomic_DNA"/>
</dbReference>
<dbReference type="AlphaFoldDB" id="A0A3E0DBS4"/>
<name>A0A3E0DBS4_9GAMM</name>